<dbReference type="InterPro" id="IPR013824">
    <property type="entry name" value="Topo_IA_cen_sub1"/>
</dbReference>
<keyword evidence="6 10" id="KW-0413">Isomerase</keyword>
<dbReference type="SUPFAM" id="SSF56712">
    <property type="entry name" value="Prokaryotic type I DNA topoisomerase"/>
    <property type="match status" value="1"/>
</dbReference>
<reference evidence="11" key="1">
    <citation type="book" date="2010" name="EXTREMOPHILES" publisher="0:0-0">
        <title>Complete genome sequences of ten hyperthermophilic archaea reveal their metabolic capabilities and possible ecological roles.</title>
        <editorList>
            <person name="?"/>
        </editorList>
        <authorList>
            <person name="Ravin N.V."/>
            <person name="Mardanov A.V."/>
            <person name="Bonch-Osmolovskaya E.A."/>
            <person name="Skryabin K.G."/>
        </authorList>
    </citation>
    <scope>NUCLEOTIDE SEQUENCE [LARGE SCALE GENOMIC DNA]</scope>
    <source>
        <strain evidence="11">1505</strain>
    </source>
</reference>
<sequence length="633" mass="72481">MIYGYVIVAEKNSVARAIASFLGGTSVKRLQVEGVPAYEFYWNNSRSLSIGVSGHILNFDFPKEYNKWNSIDPRQLFFIKPILVAREGAYKYIKALRLLAQKTSTVILALDADVEGEAIAFEVMRIMSQANPSLEFKRAWFSAITRTDILEAFKNFRKPNENLANKAFSRMIVDLTIGASFTRILTLSVEKRNGFLPKGKFLSYGPCQTPVLYLVVKRELERESFKKKKYYVLRVKFESPEGVFTGHATFDDASKANEALRVVKNIGKGIIASSEYVSVNIQPPVPLNTVYLESRGSLFLNLRPKETLAIAETLYANGYISYPRTETTRYPPTLNLKNILSMFSEWENAGWYVKKLLLKGFKPTEGREDDKAHPPIYPTKAASKNEIVRKFGEKAWRVYEYVARHFLATLSEDAIIEKQKIIVNIDKLQFQTEGRKVVYLGFYQVYPYSVPQDDPLPYLLKGEEVRVLEAKLEERTTQPPQYLSEAELLALMKKYGIGTDATMQEHIHTNIERKYFIVKNKRLIPTPLGRTLAVSLYETVPELVLPEIRGRMESKLVKIANGEVSPEELVQEMLEEFLSYYDKLAQNIDKVAEKLVEGLKKVYQEENNEASHASAKKKSSMKRRKTTRQRKKI</sequence>
<dbReference type="Gene3D" id="3.40.50.140">
    <property type="match status" value="1"/>
</dbReference>
<gene>
    <name evidence="10" type="ORF">TCARB_0224</name>
</gene>
<dbReference type="GO" id="GO:0006265">
    <property type="term" value="P:DNA topological change"/>
    <property type="evidence" value="ECO:0007669"/>
    <property type="project" value="InterPro"/>
</dbReference>
<dbReference type="InterPro" id="IPR006171">
    <property type="entry name" value="TOPRIM_dom"/>
</dbReference>
<feature type="domain" description="Topo IA-type catalytic" evidence="9">
    <location>
        <begin position="160"/>
        <end position="581"/>
    </location>
</feature>
<evidence type="ECO:0000259" key="9">
    <source>
        <dbReference type="PROSITE" id="PS52039"/>
    </source>
</evidence>
<organism evidence="10 11">
    <name type="scientific">Thermofilum adornatum 1505</name>
    <dbReference type="NCBI Taxonomy" id="697581"/>
    <lineage>
        <taxon>Archaea</taxon>
        <taxon>Thermoproteota</taxon>
        <taxon>Thermoprotei</taxon>
        <taxon>Thermofilales</taxon>
        <taxon>Thermofilaceae</taxon>
        <taxon>Thermofilum</taxon>
    </lineage>
</organism>
<dbReference type="GO" id="GO:0003677">
    <property type="term" value="F:DNA binding"/>
    <property type="evidence" value="ECO:0007669"/>
    <property type="project" value="UniProtKB-KW"/>
</dbReference>
<dbReference type="PROSITE" id="PS52039">
    <property type="entry name" value="TOPO_IA_2"/>
    <property type="match status" value="1"/>
</dbReference>
<evidence type="ECO:0000256" key="3">
    <source>
        <dbReference type="ARBA" id="ARBA00012891"/>
    </source>
</evidence>
<comment type="similarity">
    <text evidence="2">Belongs to the type IA topoisomerase family.</text>
</comment>
<dbReference type="Pfam" id="PF01131">
    <property type="entry name" value="Topoisom_bac"/>
    <property type="match status" value="1"/>
</dbReference>
<dbReference type="InterPro" id="IPR013825">
    <property type="entry name" value="Topo_IA_cen_sub2"/>
</dbReference>
<proteinExistence type="inferred from homology"/>
<dbReference type="STRING" id="697581.TCARB_0224"/>
<feature type="compositionally biased region" description="Basic residues" evidence="7">
    <location>
        <begin position="614"/>
        <end position="633"/>
    </location>
</feature>
<dbReference type="Gene3D" id="1.10.290.10">
    <property type="entry name" value="Topoisomerase I, domain 4"/>
    <property type="match status" value="1"/>
</dbReference>
<evidence type="ECO:0000313" key="11">
    <source>
        <dbReference type="Proteomes" id="UP000266720"/>
    </source>
</evidence>
<dbReference type="EMBL" id="CP007493">
    <property type="protein sequence ID" value="AJB41300.1"/>
    <property type="molecule type" value="Genomic_DNA"/>
</dbReference>
<dbReference type="SMART" id="SM00436">
    <property type="entry name" value="TOP1Bc"/>
    <property type="match status" value="1"/>
</dbReference>
<evidence type="ECO:0000256" key="2">
    <source>
        <dbReference type="ARBA" id="ARBA00009446"/>
    </source>
</evidence>
<dbReference type="InterPro" id="IPR023405">
    <property type="entry name" value="Topo_IA_core_domain"/>
</dbReference>
<dbReference type="PANTHER" id="PTHR11390:SF21">
    <property type="entry name" value="DNA TOPOISOMERASE 3-ALPHA"/>
    <property type="match status" value="1"/>
</dbReference>
<dbReference type="GO" id="GO:0003917">
    <property type="term" value="F:DNA topoisomerase type I (single strand cut, ATP-independent) activity"/>
    <property type="evidence" value="ECO:0007669"/>
    <property type="project" value="UniProtKB-EC"/>
</dbReference>
<dbReference type="PROSITE" id="PS50880">
    <property type="entry name" value="TOPRIM"/>
    <property type="match status" value="1"/>
</dbReference>
<protein>
    <recommendedName>
        <fullName evidence="3">DNA topoisomerase</fullName>
        <ecNumber evidence="3">5.6.2.1</ecNumber>
    </recommendedName>
</protein>
<evidence type="ECO:0000256" key="4">
    <source>
        <dbReference type="ARBA" id="ARBA00023029"/>
    </source>
</evidence>
<dbReference type="PANTHER" id="PTHR11390">
    <property type="entry name" value="PROKARYOTIC DNA TOPOISOMERASE"/>
    <property type="match status" value="1"/>
</dbReference>
<dbReference type="Pfam" id="PF01751">
    <property type="entry name" value="Toprim"/>
    <property type="match status" value="1"/>
</dbReference>
<dbReference type="KEGG" id="tcb:TCARB_0224"/>
<dbReference type="Proteomes" id="UP000266720">
    <property type="component" value="Chromosome"/>
</dbReference>
<dbReference type="RefSeq" id="WP_052886446.1">
    <property type="nucleotide sequence ID" value="NZ_CP007493.1"/>
</dbReference>
<evidence type="ECO:0000313" key="10">
    <source>
        <dbReference type="EMBL" id="AJB41300.1"/>
    </source>
</evidence>
<dbReference type="InterPro" id="IPR034144">
    <property type="entry name" value="TOPRIM_TopoIII"/>
</dbReference>
<dbReference type="Gene3D" id="1.10.460.10">
    <property type="entry name" value="Topoisomerase I, domain 2"/>
    <property type="match status" value="1"/>
</dbReference>
<keyword evidence="4" id="KW-0799">Topoisomerase</keyword>
<dbReference type="CDD" id="cd00186">
    <property type="entry name" value="TOP1Ac"/>
    <property type="match status" value="1"/>
</dbReference>
<evidence type="ECO:0000256" key="7">
    <source>
        <dbReference type="SAM" id="MobiDB-lite"/>
    </source>
</evidence>
<dbReference type="InterPro" id="IPR013497">
    <property type="entry name" value="Topo_IA_cen"/>
</dbReference>
<name>A0A3G1A4E6_9CREN</name>
<keyword evidence="5" id="KW-0238">DNA-binding</keyword>
<dbReference type="CDD" id="cd03362">
    <property type="entry name" value="TOPRIM_TopoIA_TopoIII"/>
    <property type="match status" value="1"/>
</dbReference>
<dbReference type="EC" id="5.6.2.1" evidence="3"/>
<dbReference type="SMART" id="SM00437">
    <property type="entry name" value="TOP1Ac"/>
    <property type="match status" value="1"/>
</dbReference>
<dbReference type="InterPro" id="IPR003602">
    <property type="entry name" value="Topo_IA_DNA-bd_dom"/>
</dbReference>
<dbReference type="PRINTS" id="PR00417">
    <property type="entry name" value="PRTPISMRASEI"/>
</dbReference>
<evidence type="ECO:0000259" key="8">
    <source>
        <dbReference type="PROSITE" id="PS50880"/>
    </source>
</evidence>
<dbReference type="SMART" id="SM00493">
    <property type="entry name" value="TOPRIM"/>
    <property type="match status" value="1"/>
</dbReference>
<dbReference type="InterPro" id="IPR000380">
    <property type="entry name" value="Topo_IA"/>
</dbReference>
<dbReference type="GeneID" id="25405684"/>
<comment type="catalytic activity">
    <reaction evidence="1">
        <text>ATP-independent breakage of single-stranded DNA, followed by passage and rejoining.</text>
        <dbReference type="EC" id="5.6.2.1"/>
    </reaction>
</comment>
<evidence type="ECO:0000256" key="5">
    <source>
        <dbReference type="ARBA" id="ARBA00023125"/>
    </source>
</evidence>
<dbReference type="AlphaFoldDB" id="A0A3G1A4E6"/>
<dbReference type="GO" id="GO:0006310">
    <property type="term" value="P:DNA recombination"/>
    <property type="evidence" value="ECO:0007669"/>
    <property type="project" value="TreeGrafter"/>
</dbReference>
<feature type="region of interest" description="Disordered" evidence="7">
    <location>
        <begin position="606"/>
        <end position="633"/>
    </location>
</feature>
<dbReference type="InterPro" id="IPR013826">
    <property type="entry name" value="Topo_IA_cen_sub3"/>
</dbReference>
<accession>A0A3G1A4E6</accession>
<evidence type="ECO:0000256" key="6">
    <source>
        <dbReference type="ARBA" id="ARBA00023235"/>
    </source>
</evidence>
<dbReference type="GO" id="GO:0006281">
    <property type="term" value="P:DNA repair"/>
    <property type="evidence" value="ECO:0007669"/>
    <property type="project" value="TreeGrafter"/>
</dbReference>
<dbReference type="InterPro" id="IPR003601">
    <property type="entry name" value="Topo_IA_2"/>
</dbReference>
<dbReference type="Gene3D" id="2.70.20.10">
    <property type="entry name" value="Topoisomerase I, domain 3"/>
    <property type="match status" value="1"/>
</dbReference>
<evidence type="ECO:0000256" key="1">
    <source>
        <dbReference type="ARBA" id="ARBA00000213"/>
    </source>
</evidence>
<feature type="domain" description="Toprim" evidence="8">
    <location>
        <begin position="4"/>
        <end position="145"/>
    </location>
</feature>
<dbReference type="FunFam" id="1.10.290.10:FF:000001">
    <property type="entry name" value="DNA topoisomerase"/>
    <property type="match status" value="1"/>
</dbReference>